<evidence type="ECO:0000313" key="9">
    <source>
        <dbReference type="EMBL" id="EKU87419.1"/>
    </source>
</evidence>
<evidence type="ECO:0000256" key="2">
    <source>
        <dbReference type="ARBA" id="ARBA00006275"/>
    </source>
</evidence>
<dbReference type="GO" id="GO:0009279">
    <property type="term" value="C:cell outer membrane"/>
    <property type="evidence" value="ECO:0007669"/>
    <property type="project" value="UniProtKB-SubCell"/>
</dbReference>
<protein>
    <recommendedName>
        <fullName evidence="11">RagB/SusD domain-containing protein</fullName>
    </recommendedName>
</protein>
<proteinExistence type="inferred from homology"/>
<keyword evidence="4" id="KW-0472">Membrane</keyword>
<keyword evidence="5" id="KW-0998">Cell outer membrane</keyword>
<evidence type="ECO:0000259" key="7">
    <source>
        <dbReference type="Pfam" id="PF07980"/>
    </source>
</evidence>
<feature type="domain" description="SusD-like N-terminal" evidence="8">
    <location>
        <begin position="100"/>
        <end position="231"/>
    </location>
</feature>
<dbReference type="eggNOG" id="COG3637">
    <property type="taxonomic scope" value="Bacteria"/>
</dbReference>
<evidence type="ECO:0000256" key="6">
    <source>
        <dbReference type="SAM" id="SignalP"/>
    </source>
</evidence>
<dbReference type="Proteomes" id="UP000009872">
    <property type="component" value="Unassembled WGS sequence"/>
</dbReference>
<dbReference type="RefSeq" id="WP_009132664.1">
    <property type="nucleotide sequence ID" value="NZ_JH992947.1"/>
</dbReference>
<dbReference type="Pfam" id="PF07980">
    <property type="entry name" value="SusD_RagB"/>
    <property type="match status" value="1"/>
</dbReference>
<dbReference type="CDD" id="cd08977">
    <property type="entry name" value="SusD"/>
    <property type="match status" value="1"/>
</dbReference>
<dbReference type="STRING" id="742727.HMPREF9447_05302"/>
<dbReference type="InterPro" id="IPR011990">
    <property type="entry name" value="TPR-like_helical_dom_sf"/>
</dbReference>
<organism evidence="9 10">
    <name type="scientific">Bacteroides oleiciplenus YIT 12058</name>
    <dbReference type="NCBI Taxonomy" id="742727"/>
    <lineage>
        <taxon>Bacteria</taxon>
        <taxon>Pseudomonadati</taxon>
        <taxon>Bacteroidota</taxon>
        <taxon>Bacteroidia</taxon>
        <taxon>Bacteroidales</taxon>
        <taxon>Bacteroidaceae</taxon>
        <taxon>Bacteroides</taxon>
    </lineage>
</organism>
<keyword evidence="10" id="KW-1185">Reference proteome</keyword>
<evidence type="ECO:0008006" key="11">
    <source>
        <dbReference type="Google" id="ProtNLM"/>
    </source>
</evidence>
<dbReference type="AlphaFoldDB" id="K9DRF1"/>
<comment type="similarity">
    <text evidence="2">Belongs to the SusD family.</text>
</comment>
<accession>K9DRF1</accession>
<dbReference type="EMBL" id="ADLF01000025">
    <property type="protein sequence ID" value="EKU87419.1"/>
    <property type="molecule type" value="Genomic_DNA"/>
</dbReference>
<dbReference type="Gene3D" id="1.10.3780.10">
    <property type="entry name" value="SusD-like"/>
    <property type="match status" value="1"/>
</dbReference>
<dbReference type="PROSITE" id="PS51257">
    <property type="entry name" value="PROKAR_LIPOPROTEIN"/>
    <property type="match status" value="1"/>
</dbReference>
<dbReference type="SUPFAM" id="SSF48452">
    <property type="entry name" value="TPR-like"/>
    <property type="match status" value="1"/>
</dbReference>
<feature type="chain" id="PRO_5003925959" description="RagB/SusD domain-containing protein" evidence="6">
    <location>
        <begin position="27"/>
        <end position="529"/>
    </location>
</feature>
<comment type="caution">
    <text evidence="9">The sequence shown here is derived from an EMBL/GenBank/DDBJ whole genome shotgun (WGS) entry which is preliminary data.</text>
</comment>
<feature type="signal peptide" evidence="6">
    <location>
        <begin position="1"/>
        <end position="26"/>
    </location>
</feature>
<evidence type="ECO:0000256" key="4">
    <source>
        <dbReference type="ARBA" id="ARBA00023136"/>
    </source>
</evidence>
<reference evidence="9 10" key="1">
    <citation type="submission" date="2012-09" db="EMBL/GenBank/DDBJ databases">
        <title>The Genome Sequence of Bacteroides oleiciplenus YIT 12058.</title>
        <authorList>
            <consortium name="The Broad Institute Genome Sequencing Platform"/>
            <person name="Earl A."/>
            <person name="Ward D."/>
            <person name="Feldgarden M."/>
            <person name="Gevers D."/>
            <person name="Morotomi M."/>
            <person name="Walker B."/>
            <person name="Young S.K."/>
            <person name="Zeng Q."/>
            <person name="Gargeya S."/>
            <person name="Fitzgerald M."/>
            <person name="Haas B."/>
            <person name="Abouelleil A."/>
            <person name="Alvarado L."/>
            <person name="Arachchi H.M."/>
            <person name="Berlin A.M."/>
            <person name="Chapman S.B."/>
            <person name="Goldberg J."/>
            <person name="Griggs A."/>
            <person name="Gujja S."/>
            <person name="Hansen M."/>
            <person name="Howarth C."/>
            <person name="Imamovic A."/>
            <person name="Larimer J."/>
            <person name="McCowen C."/>
            <person name="Montmayeur A."/>
            <person name="Murphy C."/>
            <person name="Neiman D."/>
            <person name="Pearson M."/>
            <person name="Priest M."/>
            <person name="Roberts A."/>
            <person name="Saif S."/>
            <person name="Shea T."/>
            <person name="Sisk P."/>
            <person name="Sykes S."/>
            <person name="Wortman J."/>
            <person name="Nusbaum C."/>
            <person name="Birren B."/>
        </authorList>
    </citation>
    <scope>NUCLEOTIDE SEQUENCE [LARGE SCALE GENOMIC DNA]</scope>
    <source>
        <strain evidence="9 10">YIT 12058</strain>
    </source>
</reference>
<evidence type="ECO:0000256" key="3">
    <source>
        <dbReference type="ARBA" id="ARBA00022729"/>
    </source>
</evidence>
<dbReference type="OrthoDB" id="5694214at2"/>
<gene>
    <name evidence="9" type="ORF">HMPREF9447_05302</name>
</gene>
<name>K9DRF1_9BACE</name>
<keyword evidence="3 6" id="KW-0732">Signal</keyword>
<dbReference type="NCBIfam" id="NF033071">
    <property type="entry name" value="SusD"/>
    <property type="match status" value="1"/>
</dbReference>
<dbReference type="InterPro" id="IPR033985">
    <property type="entry name" value="SusD-like_N"/>
</dbReference>
<feature type="domain" description="RagB/SusD" evidence="7">
    <location>
        <begin position="378"/>
        <end position="529"/>
    </location>
</feature>
<sequence>MKFRYLKLLFPAALSVLLLFSTASCINDLDISPIDPQTSSAFVQDEVFNKLYAALVMTGQTGPSGKPDIISPDEGKSAFYRSLFTANEYCTDEMIWTWMDAGIPELIYMRWNSADGNIEMLYNRIGYNITLCNFFLDETEGKTDEASLKQRAEARFLRAYYYYNFMDLFGKAPFKEHFNNDLPVQKSRKEVFDYIESELEAIENDMYEPGTAPYGRADKAANWLLRARMYLNGQVYTGTAHWSEAATYATKVIGSGYDLCDNYAQLFMADNGTNANAKKEIIFPLCQDGIKTKSYGGSFFLVAATRITGMPAWGISEGWSCIRSREALVGKFFEKTDEAPLTESVSEVIAAAKDDRALFYSGEGGGKRQVKLETVTKFTDGFSLVKWTGSKSDGTNGQDPIVPDTDIPLFRLAEAYLIRAEANLRLGTVAKADILRDINELRNRAHATPATEDDMTLDYILDERARELHLEGFRRTDLVRYDYLTTNKYLWDWKGGVADGTSVSSIYNVYPIPDSDMNSNENMTQNTGY</sequence>
<comment type="subcellular location">
    <subcellularLocation>
        <location evidence="1">Cell outer membrane</location>
    </subcellularLocation>
</comment>
<dbReference type="Gene3D" id="1.25.40.390">
    <property type="match status" value="1"/>
</dbReference>
<evidence type="ECO:0000313" key="10">
    <source>
        <dbReference type="Proteomes" id="UP000009872"/>
    </source>
</evidence>
<evidence type="ECO:0000256" key="5">
    <source>
        <dbReference type="ARBA" id="ARBA00023237"/>
    </source>
</evidence>
<dbReference type="Pfam" id="PF14322">
    <property type="entry name" value="SusD-like_3"/>
    <property type="match status" value="1"/>
</dbReference>
<dbReference type="Gene3D" id="1.25.40.10">
    <property type="entry name" value="Tetratricopeptide repeat domain"/>
    <property type="match status" value="1"/>
</dbReference>
<dbReference type="PATRIC" id="fig|742727.4.peg.5420"/>
<evidence type="ECO:0000256" key="1">
    <source>
        <dbReference type="ARBA" id="ARBA00004442"/>
    </source>
</evidence>
<dbReference type="HOGENOM" id="CLU_015553_1_2_10"/>
<evidence type="ECO:0000259" key="8">
    <source>
        <dbReference type="Pfam" id="PF14322"/>
    </source>
</evidence>
<dbReference type="InterPro" id="IPR012944">
    <property type="entry name" value="SusD_RagB_dom"/>
</dbReference>